<dbReference type="EMBL" id="UIDG01000157">
    <property type="protein sequence ID" value="SUS06089.1"/>
    <property type="molecule type" value="Genomic_DNA"/>
</dbReference>
<sequence length="64" mass="6586">MCECVWGFGSVAASGLDAGNAELDFDGRCARSAPPEALRLMARRSGRRGPRPSAPAHEGAGTGK</sequence>
<gene>
    <name evidence="2" type="ORF">DF3PB_240012</name>
</gene>
<feature type="region of interest" description="Disordered" evidence="1">
    <location>
        <begin position="42"/>
        <end position="64"/>
    </location>
</feature>
<protein>
    <submittedName>
        <fullName evidence="2">Uncharacterized protein</fullName>
    </submittedName>
</protein>
<dbReference type="AlphaFoldDB" id="A0A380TEH5"/>
<name>A0A380TEH5_9ZZZZ</name>
<evidence type="ECO:0000313" key="2">
    <source>
        <dbReference type="EMBL" id="SUS06089.1"/>
    </source>
</evidence>
<evidence type="ECO:0000256" key="1">
    <source>
        <dbReference type="SAM" id="MobiDB-lite"/>
    </source>
</evidence>
<organism evidence="2">
    <name type="scientific">metagenome</name>
    <dbReference type="NCBI Taxonomy" id="256318"/>
    <lineage>
        <taxon>unclassified sequences</taxon>
        <taxon>metagenomes</taxon>
    </lineage>
</organism>
<reference evidence="2" key="1">
    <citation type="submission" date="2018-07" db="EMBL/GenBank/DDBJ databases">
        <authorList>
            <person name="Quirk P.G."/>
            <person name="Krulwich T.A."/>
        </authorList>
    </citation>
    <scope>NUCLEOTIDE SEQUENCE</scope>
</reference>
<accession>A0A380TEH5</accession>
<proteinExistence type="predicted"/>